<dbReference type="EMBL" id="KN833690">
    <property type="protein sequence ID" value="KIK29312.1"/>
    <property type="molecule type" value="Genomic_DNA"/>
</dbReference>
<sequence>MTCEPQNIVHNLNIVMRIMRWTCGWKFGVGMQVCGTSEKNDQTTQVAPPSLSFL</sequence>
<proteinExistence type="predicted"/>
<evidence type="ECO:0000313" key="1">
    <source>
        <dbReference type="EMBL" id="KIK29312.1"/>
    </source>
</evidence>
<accession>A0A0D0A4I2</accession>
<keyword evidence="2" id="KW-1185">Reference proteome</keyword>
<dbReference type="HOGENOM" id="CLU_3056123_0_0_1"/>
<gene>
    <name evidence="1" type="ORF">PISMIDRAFT_672762</name>
</gene>
<reference evidence="1 2" key="1">
    <citation type="submission" date="2014-04" db="EMBL/GenBank/DDBJ databases">
        <authorList>
            <consortium name="DOE Joint Genome Institute"/>
            <person name="Kuo A."/>
            <person name="Kohler A."/>
            <person name="Costa M.D."/>
            <person name="Nagy L.G."/>
            <person name="Floudas D."/>
            <person name="Copeland A."/>
            <person name="Barry K.W."/>
            <person name="Cichocki N."/>
            <person name="Veneault-Fourrey C."/>
            <person name="LaButti K."/>
            <person name="Lindquist E.A."/>
            <person name="Lipzen A."/>
            <person name="Lundell T."/>
            <person name="Morin E."/>
            <person name="Murat C."/>
            <person name="Sun H."/>
            <person name="Tunlid A."/>
            <person name="Henrissat B."/>
            <person name="Grigoriev I.V."/>
            <person name="Hibbett D.S."/>
            <person name="Martin F."/>
            <person name="Nordberg H.P."/>
            <person name="Cantor M.N."/>
            <person name="Hua S.X."/>
        </authorList>
    </citation>
    <scope>NUCLEOTIDE SEQUENCE [LARGE SCALE GENOMIC DNA]</scope>
    <source>
        <strain evidence="1 2">441</strain>
    </source>
</reference>
<evidence type="ECO:0000313" key="2">
    <source>
        <dbReference type="Proteomes" id="UP000054018"/>
    </source>
</evidence>
<reference evidence="2" key="2">
    <citation type="submission" date="2015-01" db="EMBL/GenBank/DDBJ databases">
        <title>Evolutionary Origins and Diversification of the Mycorrhizal Mutualists.</title>
        <authorList>
            <consortium name="DOE Joint Genome Institute"/>
            <consortium name="Mycorrhizal Genomics Consortium"/>
            <person name="Kohler A."/>
            <person name="Kuo A."/>
            <person name="Nagy L.G."/>
            <person name="Floudas D."/>
            <person name="Copeland A."/>
            <person name="Barry K.W."/>
            <person name="Cichocki N."/>
            <person name="Veneault-Fourrey C."/>
            <person name="LaButti K."/>
            <person name="Lindquist E.A."/>
            <person name="Lipzen A."/>
            <person name="Lundell T."/>
            <person name="Morin E."/>
            <person name="Murat C."/>
            <person name="Riley R."/>
            <person name="Ohm R."/>
            <person name="Sun H."/>
            <person name="Tunlid A."/>
            <person name="Henrissat B."/>
            <person name="Grigoriev I.V."/>
            <person name="Hibbett D.S."/>
            <person name="Martin F."/>
        </authorList>
    </citation>
    <scope>NUCLEOTIDE SEQUENCE [LARGE SCALE GENOMIC DNA]</scope>
    <source>
        <strain evidence="2">441</strain>
    </source>
</reference>
<protein>
    <submittedName>
        <fullName evidence="1">Uncharacterized protein</fullName>
    </submittedName>
</protein>
<feature type="non-terminal residue" evidence="1">
    <location>
        <position position="54"/>
    </location>
</feature>
<name>A0A0D0A4I2_9AGAM</name>
<organism evidence="1 2">
    <name type="scientific">Pisolithus microcarpus 441</name>
    <dbReference type="NCBI Taxonomy" id="765257"/>
    <lineage>
        <taxon>Eukaryota</taxon>
        <taxon>Fungi</taxon>
        <taxon>Dikarya</taxon>
        <taxon>Basidiomycota</taxon>
        <taxon>Agaricomycotina</taxon>
        <taxon>Agaricomycetes</taxon>
        <taxon>Agaricomycetidae</taxon>
        <taxon>Boletales</taxon>
        <taxon>Sclerodermatineae</taxon>
        <taxon>Pisolithaceae</taxon>
        <taxon>Pisolithus</taxon>
    </lineage>
</organism>
<dbReference type="AlphaFoldDB" id="A0A0D0A4I2"/>
<dbReference type="Proteomes" id="UP000054018">
    <property type="component" value="Unassembled WGS sequence"/>
</dbReference>